<proteinExistence type="predicted"/>
<evidence type="ECO:0000256" key="1">
    <source>
        <dbReference type="ARBA" id="ARBA00004141"/>
    </source>
</evidence>
<dbReference type="GO" id="GO:0008028">
    <property type="term" value="F:monocarboxylic acid transmembrane transporter activity"/>
    <property type="evidence" value="ECO:0007669"/>
    <property type="project" value="TreeGrafter"/>
</dbReference>
<dbReference type="InterPro" id="IPR050327">
    <property type="entry name" value="Proton-linked_MCT"/>
</dbReference>
<feature type="transmembrane region" description="Helical" evidence="2">
    <location>
        <begin position="65"/>
        <end position="83"/>
    </location>
</feature>
<feature type="transmembrane region" description="Helical" evidence="2">
    <location>
        <begin position="133"/>
        <end position="152"/>
    </location>
</feature>
<feature type="domain" description="Major facilitator superfamily (MFS) profile" evidence="3">
    <location>
        <begin position="64"/>
        <end position="529"/>
    </location>
</feature>
<evidence type="ECO:0000256" key="2">
    <source>
        <dbReference type="SAM" id="Phobius"/>
    </source>
</evidence>
<accession>A0AAV4RM86</accession>
<reference evidence="4 5" key="1">
    <citation type="submission" date="2021-06" db="EMBL/GenBank/DDBJ databases">
        <title>Caerostris darwini draft genome.</title>
        <authorList>
            <person name="Kono N."/>
            <person name="Arakawa K."/>
        </authorList>
    </citation>
    <scope>NUCLEOTIDE SEQUENCE [LARGE SCALE GENOMIC DNA]</scope>
</reference>
<dbReference type="AlphaFoldDB" id="A0AAV4RM86"/>
<comment type="subcellular location">
    <subcellularLocation>
        <location evidence="1">Membrane</location>
        <topology evidence="1">Multi-pass membrane protein</topology>
    </subcellularLocation>
</comment>
<sequence length="541" mass="60028">MILIRVTHGKRHLDSGQIANEKIKKKKGSTRSDTRPCHILLLSSKIAEMDLKKILSKRFGIKSNILVALAAFWVNFCLLGVLRSNAVIYRALVDVFHVNREDAAWPSGIFGFFMCVTGALSGFLTHHISIRNLAVFGAVLASVSVSTCSLASDMQQIVYLYGALQGIGVGIIVPLTHVILNRCFTKYRAFALGIAYSGSSLGSFIFPPVTNVLLYTYGLEGTFLLLGSIMLNSLVGAILFKTTKPEKETHSDPPQYTAVCDISGKKEAVQFSSLQKDSTIARNDFSVYEMKIKENENLKERNFEPVVIKFNETPPLYVEREDPETRCGSKKCCDIMPSLKLASEILTSPYFIIVSAAYAVYFSTSSIFLMVVMDFAKDRGVDLEDSVYLVSAFSIGDFAGRLSFGWIADTECIKRNILVRIYLLAMGVLTVILPFCPVSVLPAFSVLLGILNGSVIVNHSVLLNEYLGIEKLPLAIGFSTCIVGMTAFIRPIVIGFFRDRHQSYDNLFIFVGLLQVSITIIWFTGTFMKKMRHLCHKANIR</sequence>
<feature type="transmembrane region" description="Helical" evidence="2">
    <location>
        <begin position="508"/>
        <end position="528"/>
    </location>
</feature>
<dbReference type="PANTHER" id="PTHR11360">
    <property type="entry name" value="MONOCARBOXYLATE TRANSPORTER"/>
    <property type="match status" value="1"/>
</dbReference>
<dbReference type="SUPFAM" id="SSF103473">
    <property type="entry name" value="MFS general substrate transporter"/>
    <property type="match status" value="1"/>
</dbReference>
<feature type="transmembrane region" description="Helical" evidence="2">
    <location>
        <begin position="387"/>
        <end position="408"/>
    </location>
</feature>
<dbReference type="Proteomes" id="UP001054837">
    <property type="component" value="Unassembled WGS sequence"/>
</dbReference>
<dbReference type="PANTHER" id="PTHR11360:SF303">
    <property type="entry name" value="MAJOR FACILITATOR SUPERFAMILY (MFS) PROFILE DOMAIN-CONTAINING PROTEIN"/>
    <property type="match status" value="1"/>
</dbReference>
<dbReference type="Pfam" id="PF07690">
    <property type="entry name" value="MFS_1"/>
    <property type="match status" value="1"/>
</dbReference>
<protein>
    <submittedName>
        <fullName evidence="4">Monocarboxylate transporter 12</fullName>
    </submittedName>
</protein>
<dbReference type="Gene3D" id="1.20.1250.20">
    <property type="entry name" value="MFS general substrate transporter like domains"/>
    <property type="match status" value="2"/>
</dbReference>
<feature type="transmembrane region" description="Helical" evidence="2">
    <location>
        <begin position="417"/>
        <end position="435"/>
    </location>
</feature>
<feature type="transmembrane region" description="Helical" evidence="2">
    <location>
        <begin position="474"/>
        <end position="496"/>
    </location>
</feature>
<feature type="transmembrane region" description="Helical" evidence="2">
    <location>
        <begin position="187"/>
        <end position="209"/>
    </location>
</feature>
<keyword evidence="2" id="KW-0812">Transmembrane</keyword>
<evidence type="ECO:0000259" key="3">
    <source>
        <dbReference type="PROSITE" id="PS50850"/>
    </source>
</evidence>
<feature type="transmembrane region" description="Helical" evidence="2">
    <location>
        <begin position="350"/>
        <end position="375"/>
    </location>
</feature>
<dbReference type="PROSITE" id="PS50850">
    <property type="entry name" value="MFS"/>
    <property type="match status" value="1"/>
</dbReference>
<dbReference type="InterPro" id="IPR020846">
    <property type="entry name" value="MFS_dom"/>
</dbReference>
<dbReference type="EMBL" id="BPLQ01006444">
    <property type="protein sequence ID" value="GIY22477.1"/>
    <property type="molecule type" value="Genomic_DNA"/>
</dbReference>
<keyword evidence="5" id="KW-1185">Reference proteome</keyword>
<dbReference type="InterPro" id="IPR011701">
    <property type="entry name" value="MFS"/>
</dbReference>
<feature type="transmembrane region" description="Helical" evidence="2">
    <location>
        <begin position="103"/>
        <end position="124"/>
    </location>
</feature>
<gene>
    <name evidence="4" type="primary">Slc16a12</name>
    <name evidence="4" type="ORF">CDAR_68311</name>
</gene>
<evidence type="ECO:0000313" key="5">
    <source>
        <dbReference type="Proteomes" id="UP001054837"/>
    </source>
</evidence>
<feature type="transmembrane region" description="Helical" evidence="2">
    <location>
        <begin position="221"/>
        <end position="240"/>
    </location>
</feature>
<name>A0AAV4RM86_9ARAC</name>
<comment type="caution">
    <text evidence="4">The sequence shown here is derived from an EMBL/GenBank/DDBJ whole genome shotgun (WGS) entry which is preliminary data.</text>
</comment>
<feature type="transmembrane region" description="Helical" evidence="2">
    <location>
        <begin position="158"/>
        <end position="180"/>
    </location>
</feature>
<organism evidence="4 5">
    <name type="scientific">Caerostris darwini</name>
    <dbReference type="NCBI Taxonomy" id="1538125"/>
    <lineage>
        <taxon>Eukaryota</taxon>
        <taxon>Metazoa</taxon>
        <taxon>Ecdysozoa</taxon>
        <taxon>Arthropoda</taxon>
        <taxon>Chelicerata</taxon>
        <taxon>Arachnida</taxon>
        <taxon>Araneae</taxon>
        <taxon>Araneomorphae</taxon>
        <taxon>Entelegynae</taxon>
        <taxon>Araneoidea</taxon>
        <taxon>Araneidae</taxon>
        <taxon>Caerostris</taxon>
    </lineage>
</organism>
<dbReference type="GO" id="GO:0016020">
    <property type="term" value="C:membrane"/>
    <property type="evidence" value="ECO:0007669"/>
    <property type="project" value="UniProtKB-SubCell"/>
</dbReference>
<dbReference type="InterPro" id="IPR036259">
    <property type="entry name" value="MFS_trans_sf"/>
</dbReference>
<keyword evidence="2" id="KW-0472">Membrane</keyword>
<keyword evidence="2" id="KW-1133">Transmembrane helix</keyword>
<evidence type="ECO:0000313" key="4">
    <source>
        <dbReference type="EMBL" id="GIY22477.1"/>
    </source>
</evidence>